<proteinExistence type="inferred from homology"/>
<evidence type="ECO:0000256" key="3">
    <source>
        <dbReference type="ARBA" id="ARBA00023002"/>
    </source>
</evidence>
<dbReference type="STRING" id="371042.NG99_25445"/>
<dbReference type="Pfam" id="PF00106">
    <property type="entry name" value="adh_short"/>
    <property type="match status" value="1"/>
</dbReference>
<dbReference type="SUPFAM" id="SSF51735">
    <property type="entry name" value="NAD(P)-binding Rossmann-fold domains"/>
    <property type="match status" value="1"/>
</dbReference>
<dbReference type="AlphaFoldDB" id="A0A0A3YID1"/>
<dbReference type="PRINTS" id="PR00080">
    <property type="entry name" value="SDRFAMILY"/>
</dbReference>
<dbReference type="eggNOG" id="COG1028">
    <property type="taxonomic scope" value="Bacteria"/>
</dbReference>
<organism evidence="5 6">
    <name type="scientific">Erwinia typographi</name>
    <dbReference type="NCBI Taxonomy" id="371042"/>
    <lineage>
        <taxon>Bacteria</taxon>
        <taxon>Pseudomonadati</taxon>
        <taxon>Pseudomonadota</taxon>
        <taxon>Gammaproteobacteria</taxon>
        <taxon>Enterobacterales</taxon>
        <taxon>Erwiniaceae</taxon>
        <taxon>Erwinia</taxon>
    </lineage>
</organism>
<dbReference type="CDD" id="cd05324">
    <property type="entry name" value="carb_red_PTCR-like_SDR_c"/>
    <property type="match status" value="1"/>
</dbReference>
<reference evidence="5 6" key="1">
    <citation type="submission" date="2014-10" db="EMBL/GenBank/DDBJ databases">
        <title>Genome sequence of Erwinia typographi M043b.</title>
        <authorList>
            <person name="Chan K.-G."/>
            <person name="Tan W.-S."/>
        </authorList>
    </citation>
    <scope>NUCLEOTIDE SEQUENCE [LARGE SCALE GENOMIC DNA]</scope>
    <source>
        <strain evidence="5 6">M043b</strain>
    </source>
</reference>
<dbReference type="InterPro" id="IPR036291">
    <property type="entry name" value="NAD(P)-bd_dom_sf"/>
</dbReference>
<dbReference type="PANTHER" id="PTHR43963:SF6">
    <property type="entry name" value="CHAIN DEHYDROGENASE FAMILY PROTEIN, PUTATIVE (AFU_ORTHOLOGUE AFUA_3G15350)-RELATED"/>
    <property type="match status" value="1"/>
</dbReference>
<keyword evidence="3" id="KW-0560">Oxidoreductase</keyword>
<dbReference type="InterPro" id="IPR020904">
    <property type="entry name" value="Sc_DH/Rdtase_CS"/>
</dbReference>
<comment type="similarity">
    <text evidence="1 4">Belongs to the short-chain dehydrogenases/reductases (SDR) family.</text>
</comment>
<dbReference type="OrthoDB" id="109589at2"/>
<evidence type="ECO:0000313" key="6">
    <source>
        <dbReference type="Proteomes" id="UP000030351"/>
    </source>
</evidence>
<gene>
    <name evidence="5" type="ORF">NG99_25445</name>
</gene>
<dbReference type="Gene3D" id="3.40.50.720">
    <property type="entry name" value="NAD(P)-binding Rossmann-like Domain"/>
    <property type="match status" value="1"/>
</dbReference>
<evidence type="ECO:0000313" key="5">
    <source>
        <dbReference type="EMBL" id="KGT86492.1"/>
    </source>
</evidence>
<evidence type="ECO:0000256" key="1">
    <source>
        <dbReference type="ARBA" id="ARBA00006484"/>
    </source>
</evidence>
<keyword evidence="2" id="KW-0521">NADP</keyword>
<dbReference type="Proteomes" id="UP000030351">
    <property type="component" value="Unassembled WGS sequence"/>
</dbReference>
<dbReference type="InterPro" id="IPR002347">
    <property type="entry name" value="SDR_fam"/>
</dbReference>
<protein>
    <submittedName>
        <fullName evidence="5">Short-chain dehydrogenase</fullName>
    </submittedName>
</protein>
<dbReference type="GO" id="GO:0016616">
    <property type="term" value="F:oxidoreductase activity, acting on the CH-OH group of donors, NAD or NADP as acceptor"/>
    <property type="evidence" value="ECO:0007669"/>
    <property type="project" value="InterPro"/>
</dbReference>
<accession>A0A0A3YID1</accession>
<evidence type="ECO:0000256" key="2">
    <source>
        <dbReference type="ARBA" id="ARBA00022857"/>
    </source>
</evidence>
<sequence length="242" mass="26100">MSKRIALITGANKGIGYQTALQLGKKGIYILVASRDIEAGESAVMQLKQEGVSAEPLQLDITSKENIATAASYVESTFGKLDILVNNAGVMLDAFDKSPTQQSSEVWRKTFDVNLFGAVDVTNAFVALLKNSDAGRIVNVSSILGSMAANTDPESEFYNFKIPAYNISKSAINAWTVHLAYELRDTPIKVNAAHPGFVKTDLHGVDAPLTPEEGAYTSVALAMLADDGPNGEFYHVSERQPW</sequence>
<keyword evidence="6" id="KW-1185">Reference proteome</keyword>
<dbReference type="PANTHER" id="PTHR43963">
    <property type="entry name" value="CARBONYL REDUCTASE 1-RELATED"/>
    <property type="match status" value="1"/>
</dbReference>
<name>A0A0A3YID1_9GAMM</name>
<dbReference type="InterPro" id="IPR045313">
    <property type="entry name" value="CBR1-like"/>
</dbReference>
<evidence type="ECO:0000256" key="4">
    <source>
        <dbReference type="RuleBase" id="RU000363"/>
    </source>
</evidence>
<dbReference type="RefSeq" id="WP_034899258.1">
    <property type="nucleotide sequence ID" value="NZ_JRUQ01000093.1"/>
</dbReference>
<comment type="caution">
    <text evidence="5">The sequence shown here is derived from an EMBL/GenBank/DDBJ whole genome shotgun (WGS) entry which is preliminary data.</text>
</comment>
<dbReference type="EMBL" id="JRUQ01000093">
    <property type="protein sequence ID" value="KGT86492.1"/>
    <property type="molecule type" value="Genomic_DNA"/>
</dbReference>
<dbReference type="PRINTS" id="PR00081">
    <property type="entry name" value="GDHRDH"/>
</dbReference>
<dbReference type="PROSITE" id="PS00061">
    <property type="entry name" value="ADH_SHORT"/>
    <property type="match status" value="1"/>
</dbReference>